<keyword evidence="1" id="KW-0547">Nucleotide-binding</keyword>
<dbReference type="FunFam" id="3.40.50.300:FF:000006">
    <property type="entry name" value="DNA-binding transcriptional regulator NtrC"/>
    <property type="match status" value="1"/>
</dbReference>
<dbReference type="NCBIfam" id="TIGR00229">
    <property type="entry name" value="sensory_box"/>
    <property type="match status" value="1"/>
</dbReference>
<dbReference type="GO" id="GO:0006355">
    <property type="term" value="P:regulation of DNA-templated transcription"/>
    <property type="evidence" value="ECO:0007669"/>
    <property type="project" value="InterPro"/>
</dbReference>
<dbReference type="Gene3D" id="3.30.450.20">
    <property type="entry name" value="PAS domain"/>
    <property type="match status" value="1"/>
</dbReference>
<dbReference type="PROSITE" id="PS50045">
    <property type="entry name" value="SIGMA54_INTERACT_4"/>
    <property type="match status" value="1"/>
</dbReference>
<evidence type="ECO:0000313" key="8">
    <source>
        <dbReference type="Proteomes" id="UP000563151"/>
    </source>
</evidence>
<keyword evidence="2" id="KW-0067">ATP-binding</keyword>
<dbReference type="InterPro" id="IPR058031">
    <property type="entry name" value="AAA_lid_NorR"/>
</dbReference>
<dbReference type="PANTHER" id="PTHR32071">
    <property type="entry name" value="TRANSCRIPTIONAL REGULATORY PROTEIN"/>
    <property type="match status" value="1"/>
</dbReference>
<feature type="domain" description="Sigma-54 factor interaction" evidence="5">
    <location>
        <begin position="321"/>
        <end position="551"/>
    </location>
</feature>
<evidence type="ECO:0000256" key="3">
    <source>
        <dbReference type="ARBA" id="ARBA00023015"/>
    </source>
</evidence>
<dbReference type="GO" id="GO:0043565">
    <property type="term" value="F:sequence-specific DNA binding"/>
    <property type="evidence" value="ECO:0007669"/>
    <property type="project" value="InterPro"/>
</dbReference>
<dbReference type="InterPro" id="IPR010524">
    <property type="entry name" value="Sig_transdc_resp-reg_PrpR_N"/>
</dbReference>
<dbReference type="Gene3D" id="3.40.50.10660">
    <property type="entry name" value="PrpR receptor domain-like"/>
    <property type="match status" value="1"/>
</dbReference>
<evidence type="ECO:0000313" key="7">
    <source>
        <dbReference type="EMBL" id="MBC2400015.1"/>
    </source>
</evidence>
<dbReference type="Pfam" id="PF00158">
    <property type="entry name" value="Sigma54_activat"/>
    <property type="match status" value="1"/>
</dbReference>
<dbReference type="AlphaFoldDB" id="A0A923J3D6"/>
<evidence type="ECO:0000259" key="5">
    <source>
        <dbReference type="PROSITE" id="PS50045"/>
    </source>
</evidence>
<dbReference type="EMBL" id="JAAZWO010000044">
    <property type="protein sequence ID" value="MBC2400015.1"/>
    <property type="molecule type" value="Genomic_DNA"/>
</dbReference>
<comment type="caution">
    <text evidence="7">The sequence shown here is derived from an EMBL/GenBank/DDBJ whole genome shotgun (WGS) entry which is preliminary data.</text>
</comment>
<dbReference type="CDD" id="cd00130">
    <property type="entry name" value="PAS"/>
    <property type="match status" value="1"/>
</dbReference>
<dbReference type="InterPro" id="IPR000014">
    <property type="entry name" value="PAS"/>
</dbReference>
<evidence type="ECO:0000259" key="6">
    <source>
        <dbReference type="PROSITE" id="PS50112"/>
    </source>
</evidence>
<dbReference type="SUPFAM" id="SSF159800">
    <property type="entry name" value="PrpR receptor domain-like"/>
    <property type="match status" value="1"/>
</dbReference>
<reference evidence="7 8" key="1">
    <citation type="submission" date="2020-04" db="EMBL/GenBank/DDBJ databases">
        <title>Genomic insights into acetone-butanol-ethanol (ABE) fermentation by sequencing solventogenic clostridia strains.</title>
        <authorList>
            <person name="Brown S."/>
        </authorList>
    </citation>
    <scope>NUCLEOTIDE SEQUENCE [LARGE SCALE GENOMIC DNA]</scope>
    <source>
        <strain evidence="7 8">DJ011</strain>
    </source>
</reference>
<dbReference type="Gene3D" id="3.40.50.300">
    <property type="entry name" value="P-loop containing nucleotide triphosphate hydrolases"/>
    <property type="match status" value="1"/>
</dbReference>
<dbReference type="SUPFAM" id="SSF52540">
    <property type="entry name" value="P-loop containing nucleoside triphosphate hydrolases"/>
    <property type="match status" value="1"/>
</dbReference>
<keyword evidence="4" id="KW-0804">Transcription</keyword>
<dbReference type="Gene3D" id="3.40.50.2300">
    <property type="match status" value="1"/>
</dbReference>
<accession>A0A923J3D6</accession>
<dbReference type="InterPro" id="IPR002078">
    <property type="entry name" value="Sigma_54_int"/>
</dbReference>
<dbReference type="InterPro" id="IPR002197">
    <property type="entry name" value="HTH_Fis"/>
</dbReference>
<organism evidence="7 8">
    <name type="scientific">Clostridium tetanomorphum</name>
    <dbReference type="NCBI Taxonomy" id="1553"/>
    <lineage>
        <taxon>Bacteria</taxon>
        <taxon>Bacillati</taxon>
        <taxon>Bacillota</taxon>
        <taxon>Clostridia</taxon>
        <taxon>Eubacteriales</taxon>
        <taxon>Clostridiaceae</taxon>
        <taxon>Clostridium</taxon>
    </lineage>
</organism>
<dbReference type="SMART" id="SM00091">
    <property type="entry name" value="PAS"/>
    <property type="match status" value="1"/>
</dbReference>
<evidence type="ECO:0000256" key="4">
    <source>
        <dbReference type="ARBA" id="ARBA00023163"/>
    </source>
</evidence>
<dbReference type="InterPro" id="IPR009057">
    <property type="entry name" value="Homeodomain-like_sf"/>
</dbReference>
<dbReference type="InterPro" id="IPR035965">
    <property type="entry name" value="PAS-like_dom_sf"/>
</dbReference>
<dbReference type="Pfam" id="PF06506">
    <property type="entry name" value="PrpR_N"/>
    <property type="match status" value="1"/>
</dbReference>
<name>A0A923J3D6_CLOTT</name>
<dbReference type="RefSeq" id="WP_035151116.1">
    <property type="nucleotide sequence ID" value="NZ_JAAZWO010000044.1"/>
</dbReference>
<dbReference type="Gene3D" id="1.10.8.60">
    <property type="match status" value="1"/>
</dbReference>
<keyword evidence="8" id="KW-1185">Reference proteome</keyword>
<feature type="domain" description="PAS" evidence="6">
    <location>
        <begin position="192"/>
        <end position="243"/>
    </location>
</feature>
<dbReference type="InterPro" id="IPR003593">
    <property type="entry name" value="AAA+_ATPase"/>
</dbReference>
<dbReference type="PROSITE" id="PS50112">
    <property type="entry name" value="PAS"/>
    <property type="match status" value="1"/>
</dbReference>
<dbReference type="CDD" id="cd00009">
    <property type="entry name" value="AAA"/>
    <property type="match status" value="1"/>
</dbReference>
<dbReference type="SMART" id="SM00382">
    <property type="entry name" value="AAA"/>
    <property type="match status" value="1"/>
</dbReference>
<dbReference type="SUPFAM" id="SSF55785">
    <property type="entry name" value="PYP-like sensor domain (PAS domain)"/>
    <property type="match status" value="1"/>
</dbReference>
<dbReference type="SUPFAM" id="SSF46689">
    <property type="entry name" value="Homeodomain-like"/>
    <property type="match status" value="1"/>
</dbReference>
<dbReference type="Pfam" id="PF25601">
    <property type="entry name" value="AAA_lid_14"/>
    <property type="match status" value="1"/>
</dbReference>
<dbReference type="Proteomes" id="UP000563151">
    <property type="component" value="Unassembled WGS sequence"/>
</dbReference>
<dbReference type="PANTHER" id="PTHR32071:SF57">
    <property type="entry name" value="C4-DICARBOXYLATE TRANSPORT TRANSCRIPTIONAL REGULATORY PROTEIN DCTD"/>
    <property type="match status" value="1"/>
</dbReference>
<dbReference type="Pfam" id="PF13426">
    <property type="entry name" value="PAS_9"/>
    <property type="match status" value="1"/>
</dbReference>
<keyword evidence="3" id="KW-0805">Transcription regulation</keyword>
<proteinExistence type="predicted"/>
<dbReference type="GO" id="GO:0005524">
    <property type="term" value="F:ATP binding"/>
    <property type="evidence" value="ECO:0007669"/>
    <property type="project" value="UniProtKB-KW"/>
</dbReference>
<gene>
    <name evidence="7" type="ORF">HGG79_19955</name>
</gene>
<evidence type="ECO:0000256" key="2">
    <source>
        <dbReference type="ARBA" id="ARBA00022840"/>
    </source>
</evidence>
<dbReference type="InterPro" id="IPR025943">
    <property type="entry name" value="Sigma_54_int_dom_ATP-bd_2"/>
</dbReference>
<evidence type="ECO:0000256" key="1">
    <source>
        <dbReference type="ARBA" id="ARBA00022741"/>
    </source>
</evidence>
<dbReference type="Gene3D" id="1.10.10.60">
    <property type="entry name" value="Homeodomain-like"/>
    <property type="match status" value="1"/>
</dbReference>
<dbReference type="Pfam" id="PF02954">
    <property type="entry name" value="HTH_8"/>
    <property type="match status" value="1"/>
</dbReference>
<dbReference type="InterPro" id="IPR027417">
    <property type="entry name" value="P-loop_NTPase"/>
</dbReference>
<dbReference type="GO" id="GO:0000156">
    <property type="term" value="F:phosphorelay response regulator activity"/>
    <property type="evidence" value="ECO:0007669"/>
    <property type="project" value="InterPro"/>
</dbReference>
<dbReference type="PROSITE" id="PS00676">
    <property type="entry name" value="SIGMA54_INTERACT_2"/>
    <property type="match status" value="1"/>
</dbReference>
<protein>
    <submittedName>
        <fullName evidence="7">Sigma-54-dependent Fis family transcriptional regulator</fullName>
    </submittedName>
</protein>
<sequence length="637" mass="72066">MRDIVLVAPFTNLYQLSNQIIEEKGYNNIEVVLGDLSEGVEQAKKAVQNGARILISRGITYTMIKSIVNVPVVEIKMNSFDILRGFKNVIHYKGKIGVAGYKNIMQGAKVIKDILNLNIVEIPIEKQECAEEKIKYYVDQGIKVFVGDTIGCKVPRKLQCTSYIITSGTEAIIDAIQEARRILSMSKIEKERAERFKTVIDFVDDGIISIDNKGEISIFNSVAQKILGIEAKDAIGKNIADIISDSKLMQVLKSGETQLGEIQEIKRSKIATNRIPIIVDNEINGAVATFKDITEIQELEKKVRVNLSKKGFLAKYNFSDIIYKCESIKKCILKAQKYSKFDSPVLIMGPSGVGKELFSQSIHNYSNRKKGPFVAINCAALPPNLIESELFGYVEGAFTGAVKGGKAGLFELAHGGTIFLDEIGELPLDIQGRLLRVIQEKQVMRIGDDKVIPIDVRVISATNKNLREMVEKNTFREDLYFRINTLFLDIPPLNKRKEDIIEISKFFIEKYSNRYDKNINGISKHAIDLILSYDYKGNVRELQGIIERAVILSENNELQPEDIIIEDSNFYNLDNKFNHKDISLDLNSLYIVYDDKSLKEIENEYIKFVLDKYNGSVSKTSEILNINRSTIWRKLKK</sequence>